<sequence length="189" mass="20053">MVPTTVIPKGQVADSMSEDDSEWMNALLRPSSTLFAGAILIGLWVLFLTTVNIVSGAYSPGHKVLWIDFLTGGVSTNTEEMSLVLDDAVFGALGVALLAAGIVGMGKSREDGFAGWYLEMPHNPIFTSLLSSKDGVVRTLASWMILAGAAFYLVWSALNTTWVDPGVYSVTIALVAFGLGLHILQAAES</sequence>
<keyword evidence="1" id="KW-0472">Membrane</keyword>
<keyword evidence="1" id="KW-0812">Transmembrane</keyword>
<protein>
    <submittedName>
        <fullName evidence="2">Uncharacterized protein</fullName>
    </submittedName>
</protein>
<dbReference type="AlphaFoldDB" id="A0A381PZF2"/>
<feature type="transmembrane region" description="Helical" evidence="1">
    <location>
        <begin position="88"/>
        <end position="106"/>
    </location>
</feature>
<dbReference type="EMBL" id="UINC01001141">
    <property type="protein sequence ID" value="SUZ72048.1"/>
    <property type="molecule type" value="Genomic_DNA"/>
</dbReference>
<proteinExistence type="predicted"/>
<feature type="transmembrane region" description="Helical" evidence="1">
    <location>
        <begin position="167"/>
        <end position="184"/>
    </location>
</feature>
<organism evidence="2">
    <name type="scientific">marine metagenome</name>
    <dbReference type="NCBI Taxonomy" id="408172"/>
    <lineage>
        <taxon>unclassified sequences</taxon>
        <taxon>metagenomes</taxon>
        <taxon>ecological metagenomes</taxon>
    </lineage>
</organism>
<evidence type="ECO:0000313" key="2">
    <source>
        <dbReference type="EMBL" id="SUZ72048.1"/>
    </source>
</evidence>
<feature type="transmembrane region" description="Helical" evidence="1">
    <location>
        <begin position="135"/>
        <end position="155"/>
    </location>
</feature>
<gene>
    <name evidence="2" type="ORF">METZ01_LOCUS24902</name>
</gene>
<name>A0A381PZF2_9ZZZZ</name>
<feature type="transmembrane region" description="Helical" evidence="1">
    <location>
        <begin position="34"/>
        <end position="58"/>
    </location>
</feature>
<keyword evidence="1" id="KW-1133">Transmembrane helix</keyword>
<evidence type="ECO:0000256" key="1">
    <source>
        <dbReference type="SAM" id="Phobius"/>
    </source>
</evidence>
<accession>A0A381PZF2</accession>
<reference evidence="2" key="1">
    <citation type="submission" date="2018-05" db="EMBL/GenBank/DDBJ databases">
        <authorList>
            <person name="Lanie J.A."/>
            <person name="Ng W.-L."/>
            <person name="Kazmierczak K.M."/>
            <person name="Andrzejewski T.M."/>
            <person name="Davidsen T.M."/>
            <person name="Wayne K.J."/>
            <person name="Tettelin H."/>
            <person name="Glass J.I."/>
            <person name="Rusch D."/>
            <person name="Podicherti R."/>
            <person name="Tsui H.-C.T."/>
            <person name="Winkler M.E."/>
        </authorList>
    </citation>
    <scope>NUCLEOTIDE SEQUENCE</scope>
</reference>